<accession>X6PBE4</accession>
<evidence type="ECO:0000313" key="1">
    <source>
        <dbReference type="EMBL" id="ETO34982.1"/>
    </source>
</evidence>
<dbReference type="Proteomes" id="UP000023152">
    <property type="component" value="Unassembled WGS sequence"/>
</dbReference>
<keyword evidence="2" id="KW-1185">Reference proteome</keyword>
<protein>
    <submittedName>
        <fullName evidence="1">Uncharacterized protein</fullName>
    </submittedName>
</protein>
<proteinExistence type="predicted"/>
<sequence>MEVPYQKSIRSLTFRYGIPNYRIAEYPNFSNLFSLHLSGTMYDHRLDWVNSSKLPQLRYLVIEGLVFPFHEIDLNSLYAHIEQSTIYDAPQMLIEKACHGKSETVAANREIQLVNSLLDSCPHLLAFNYIYSGRIKEFTLRDDTKSTRSKESIREDLTRPVLRIPSHIEWLFLQDITESAWIDLSQCKFIAGLSAKS</sequence>
<organism evidence="1 2">
    <name type="scientific">Reticulomyxa filosa</name>
    <dbReference type="NCBI Taxonomy" id="46433"/>
    <lineage>
        <taxon>Eukaryota</taxon>
        <taxon>Sar</taxon>
        <taxon>Rhizaria</taxon>
        <taxon>Retaria</taxon>
        <taxon>Foraminifera</taxon>
        <taxon>Monothalamids</taxon>
        <taxon>Reticulomyxidae</taxon>
        <taxon>Reticulomyxa</taxon>
    </lineage>
</organism>
<dbReference type="EMBL" id="ASPP01002066">
    <property type="protein sequence ID" value="ETO34982.1"/>
    <property type="molecule type" value="Genomic_DNA"/>
</dbReference>
<gene>
    <name evidence="1" type="ORF">RFI_02093</name>
</gene>
<name>X6PBE4_RETFI</name>
<reference evidence="1 2" key="1">
    <citation type="journal article" date="2013" name="Curr. Biol.">
        <title>The Genome of the Foraminiferan Reticulomyxa filosa.</title>
        <authorList>
            <person name="Glockner G."/>
            <person name="Hulsmann N."/>
            <person name="Schleicher M."/>
            <person name="Noegel A.A."/>
            <person name="Eichinger L."/>
            <person name="Gallinger C."/>
            <person name="Pawlowski J."/>
            <person name="Sierra R."/>
            <person name="Euteneuer U."/>
            <person name="Pillet L."/>
            <person name="Moustafa A."/>
            <person name="Platzer M."/>
            <person name="Groth M."/>
            <person name="Szafranski K."/>
            <person name="Schliwa M."/>
        </authorList>
    </citation>
    <scope>NUCLEOTIDE SEQUENCE [LARGE SCALE GENOMIC DNA]</scope>
</reference>
<dbReference type="AlphaFoldDB" id="X6PBE4"/>
<evidence type="ECO:0000313" key="2">
    <source>
        <dbReference type="Proteomes" id="UP000023152"/>
    </source>
</evidence>
<comment type="caution">
    <text evidence="1">The sequence shown here is derived from an EMBL/GenBank/DDBJ whole genome shotgun (WGS) entry which is preliminary data.</text>
</comment>